<dbReference type="GO" id="GO:0005524">
    <property type="term" value="F:ATP binding"/>
    <property type="evidence" value="ECO:0007669"/>
    <property type="project" value="UniProtKB-KW"/>
</dbReference>
<dbReference type="InterPro" id="IPR051681">
    <property type="entry name" value="Ser/Thr_Kinases-Pseudokinases"/>
</dbReference>
<keyword evidence="4" id="KW-0418">Kinase</keyword>
<dbReference type="SUPFAM" id="SSF56112">
    <property type="entry name" value="Protein kinase-like (PK-like)"/>
    <property type="match status" value="1"/>
</dbReference>
<sequence length="303" mass="34836">MKEFQLRVNGYELMVEWIPFDRLSDIREISESIYSATWLDGIKRADDFRKAREPYSIVALKILNNPSKEFGNYMKCKLGGIKLGIYGLTQTTVTKEYLMVFQYANYGNLQKFLKHNFSDLTWETKLKILLDVSKDLYEIHKAGIIHTNLHSANILQDQQSYISGLRLSKKNDDDVSESGGVYGDLPYVAPEVLSGQRSSQAADIYSFGVIMYEVSIGQRPFENYQFDVDFAIKICNGLRPEFASGTPSCYIELAKQCMDSDPQKRPTAFDLYSMLNEWKKCMEDSDNTVENKIKKQFLDADKR</sequence>
<feature type="domain" description="Protein kinase" evidence="3">
    <location>
        <begin position="1"/>
        <end position="279"/>
    </location>
</feature>
<dbReference type="InterPro" id="IPR000719">
    <property type="entry name" value="Prot_kinase_dom"/>
</dbReference>
<keyword evidence="4" id="KW-0808">Transferase</keyword>
<dbReference type="InterPro" id="IPR001245">
    <property type="entry name" value="Ser-Thr/Tyr_kinase_cat_dom"/>
</dbReference>
<dbReference type="Pfam" id="PF07714">
    <property type="entry name" value="PK_Tyr_Ser-Thr"/>
    <property type="match status" value="1"/>
</dbReference>
<dbReference type="EMBL" id="QKWP01000302">
    <property type="protein sequence ID" value="RIB22592.1"/>
    <property type="molecule type" value="Genomic_DNA"/>
</dbReference>
<reference evidence="4 5" key="1">
    <citation type="submission" date="2018-06" db="EMBL/GenBank/DDBJ databases">
        <title>Comparative genomics reveals the genomic features of Rhizophagus irregularis, R. cerebriforme, R. diaphanum and Gigaspora rosea, and their symbiotic lifestyle signature.</title>
        <authorList>
            <person name="Morin E."/>
            <person name="San Clemente H."/>
            <person name="Chen E.C.H."/>
            <person name="De La Providencia I."/>
            <person name="Hainaut M."/>
            <person name="Kuo A."/>
            <person name="Kohler A."/>
            <person name="Murat C."/>
            <person name="Tang N."/>
            <person name="Roy S."/>
            <person name="Loubradou J."/>
            <person name="Henrissat B."/>
            <person name="Grigoriev I.V."/>
            <person name="Corradi N."/>
            <person name="Roux C."/>
            <person name="Martin F.M."/>
        </authorList>
    </citation>
    <scope>NUCLEOTIDE SEQUENCE [LARGE SCALE GENOMIC DNA]</scope>
    <source>
        <strain evidence="4 5">DAOM 194757</strain>
    </source>
</reference>
<protein>
    <submittedName>
        <fullName evidence="4">Kinase-like domain-containing protein</fullName>
    </submittedName>
</protein>
<dbReference type="PANTHER" id="PTHR44329:SF298">
    <property type="entry name" value="MIXED LINEAGE KINASE DOMAIN-LIKE PROTEIN"/>
    <property type="match status" value="1"/>
</dbReference>
<keyword evidence="1" id="KW-0547">Nucleotide-binding</keyword>
<comment type="caution">
    <text evidence="4">The sequence shown here is derived from an EMBL/GenBank/DDBJ whole genome shotgun (WGS) entry which is preliminary data.</text>
</comment>
<dbReference type="PROSITE" id="PS50011">
    <property type="entry name" value="PROTEIN_KINASE_DOM"/>
    <property type="match status" value="1"/>
</dbReference>
<evidence type="ECO:0000313" key="5">
    <source>
        <dbReference type="Proteomes" id="UP000266673"/>
    </source>
</evidence>
<accession>A0A397VKS3</accession>
<evidence type="ECO:0000256" key="2">
    <source>
        <dbReference type="ARBA" id="ARBA00022840"/>
    </source>
</evidence>
<dbReference type="AlphaFoldDB" id="A0A397VKS3"/>
<evidence type="ECO:0000313" key="4">
    <source>
        <dbReference type="EMBL" id="RIB22592.1"/>
    </source>
</evidence>
<evidence type="ECO:0000259" key="3">
    <source>
        <dbReference type="PROSITE" id="PS50011"/>
    </source>
</evidence>
<dbReference type="Proteomes" id="UP000266673">
    <property type="component" value="Unassembled WGS sequence"/>
</dbReference>
<dbReference type="InterPro" id="IPR011009">
    <property type="entry name" value="Kinase-like_dom_sf"/>
</dbReference>
<dbReference type="Gene3D" id="1.10.510.10">
    <property type="entry name" value="Transferase(Phosphotransferase) domain 1"/>
    <property type="match status" value="1"/>
</dbReference>
<dbReference type="OrthoDB" id="6718656at2759"/>
<evidence type="ECO:0000256" key="1">
    <source>
        <dbReference type="ARBA" id="ARBA00022741"/>
    </source>
</evidence>
<keyword evidence="2" id="KW-0067">ATP-binding</keyword>
<dbReference type="PANTHER" id="PTHR44329">
    <property type="entry name" value="SERINE/THREONINE-PROTEIN KINASE TNNI3K-RELATED"/>
    <property type="match status" value="1"/>
</dbReference>
<name>A0A397VKS3_9GLOM</name>
<proteinExistence type="predicted"/>
<organism evidence="4 5">
    <name type="scientific">Gigaspora rosea</name>
    <dbReference type="NCBI Taxonomy" id="44941"/>
    <lineage>
        <taxon>Eukaryota</taxon>
        <taxon>Fungi</taxon>
        <taxon>Fungi incertae sedis</taxon>
        <taxon>Mucoromycota</taxon>
        <taxon>Glomeromycotina</taxon>
        <taxon>Glomeromycetes</taxon>
        <taxon>Diversisporales</taxon>
        <taxon>Gigasporaceae</taxon>
        <taxon>Gigaspora</taxon>
    </lineage>
</organism>
<dbReference type="GO" id="GO:0004674">
    <property type="term" value="F:protein serine/threonine kinase activity"/>
    <property type="evidence" value="ECO:0007669"/>
    <property type="project" value="TreeGrafter"/>
</dbReference>
<dbReference type="STRING" id="44941.A0A397VKS3"/>
<keyword evidence="5" id="KW-1185">Reference proteome</keyword>
<gene>
    <name evidence="4" type="ORF">C2G38_2033450</name>
</gene>